<keyword evidence="2" id="KW-0238">DNA-binding</keyword>
<dbReference type="InParanoid" id="A0A1I1ZY40"/>
<evidence type="ECO:0000259" key="5">
    <source>
        <dbReference type="PROSITE" id="PS01124"/>
    </source>
</evidence>
<dbReference type="EMBL" id="FONA01000010">
    <property type="protein sequence ID" value="SFE36539.1"/>
    <property type="molecule type" value="Genomic_DNA"/>
</dbReference>
<dbReference type="SUPFAM" id="SSF46689">
    <property type="entry name" value="Homeodomain-like"/>
    <property type="match status" value="1"/>
</dbReference>
<dbReference type="SMART" id="SM00342">
    <property type="entry name" value="HTH_ARAC"/>
    <property type="match status" value="1"/>
</dbReference>
<feature type="domain" description="HTH araC/xylS-type" evidence="5">
    <location>
        <begin position="151"/>
        <end position="230"/>
    </location>
</feature>
<dbReference type="GO" id="GO:0043565">
    <property type="term" value="F:sequence-specific DNA binding"/>
    <property type="evidence" value="ECO:0007669"/>
    <property type="project" value="InterPro"/>
</dbReference>
<dbReference type="RefSeq" id="WP_010527185.1">
    <property type="nucleotide sequence ID" value="NZ_AFSL01000035.1"/>
</dbReference>
<keyword evidence="4" id="KW-1133">Transmembrane helix</keyword>
<dbReference type="eggNOG" id="COG2207">
    <property type="taxonomic scope" value="Bacteria"/>
</dbReference>
<evidence type="ECO:0000256" key="2">
    <source>
        <dbReference type="ARBA" id="ARBA00023125"/>
    </source>
</evidence>
<evidence type="ECO:0000256" key="3">
    <source>
        <dbReference type="ARBA" id="ARBA00023163"/>
    </source>
</evidence>
<evidence type="ECO:0000313" key="7">
    <source>
        <dbReference type="Proteomes" id="UP000181976"/>
    </source>
</evidence>
<keyword evidence="4" id="KW-0472">Membrane</keyword>
<accession>A0A1I1ZY40</accession>
<dbReference type="PANTHER" id="PTHR43280">
    <property type="entry name" value="ARAC-FAMILY TRANSCRIPTIONAL REGULATOR"/>
    <property type="match status" value="1"/>
</dbReference>
<dbReference type="Gene3D" id="3.30.70.100">
    <property type="match status" value="1"/>
</dbReference>
<dbReference type="Proteomes" id="UP000181976">
    <property type="component" value="Unassembled WGS sequence"/>
</dbReference>
<protein>
    <submittedName>
        <fullName evidence="6">Transcriptional regulator, AraC family</fullName>
    </submittedName>
</protein>
<dbReference type="InterPro" id="IPR009057">
    <property type="entry name" value="Homeodomain-like_sf"/>
</dbReference>
<evidence type="ECO:0000313" key="6">
    <source>
        <dbReference type="EMBL" id="SFE36539.1"/>
    </source>
</evidence>
<dbReference type="Gene3D" id="1.10.10.60">
    <property type="entry name" value="Homeodomain-like"/>
    <property type="match status" value="1"/>
</dbReference>
<keyword evidence="4" id="KW-0812">Transmembrane</keyword>
<dbReference type="PROSITE" id="PS01124">
    <property type="entry name" value="HTH_ARAC_FAMILY_2"/>
    <property type="match status" value="1"/>
</dbReference>
<name>A0A1I1ZY40_9BACT</name>
<dbReference type="InterPro" id="IPR018060">
    <property type="entry name" value="HTH_AraC"/>
</dbReference>
<evidence type="ECO:0000256" key="1">
    <source>
        <dbReference type="ARBA" id="ARBA00023015"/>
    </source>
</evidence>
<reference evidence="6 7" key="1">
    <citation type="submission" date="2016-10" db="EMBL/GenBank/DDBJ databases">
        <authorList>
            <person name="de Groot N.N."/>
        </authorList>
    </citation>
    <scope>NUCLEOTIDE SEQUENCE [LARGE SCALE GENOMIC DNA]</scope>
    <source>
        <strain evidence="6 7">DSM 19012</strain>
    </source>
</reference>
<feature type="transmembrane region" description="Helical" evidence="4">
    <location>
        <begin position="21"/>
        <end position="43"/>
    </location>
</feature>
<gene>
    <name evidence="6" type="ORF">SAMN05444380_11053</name>
</gene>
<dbReference type="AlphaFoldDB" id="A0A1I1ZY40"/>
<keyword evidence="7" id="KW-1185">Reference proteome</keyword>
<keyword evidence="3" id="KW-0804">Transcription</keyword>
<proteinExistence type="predicted"/>
<dbReference type="GO" id="GO:0003700">
    <property type="term" value="F:DNA-binding transcription factor activity"/>
    <property type="evidence" value="ECO:0007669"/>
    <property type="project" value="InterPro"/>
</dbReference>
<dbReference type="Pfam" id="PF12833">
    <property type="entry name" value="HTH_18"/>
    <property type="match status" value="1"/>
</dbReference>
<keyword evidence="1" id="KW-0805">Transcription regulation</keyword>
<dbReference type="PANTHER" id="PTHR43280:SF2">
    <property type="entry name" value="HTH-TYPE TRANSCRIPTIONAL REGULATOR EXSA"/>
    <property type="match status" value="1"/>
</dbReference>
<evidence type="ECO:0000256" key="4">
    <source>
        <dbReference type="SAM" id="Phobius"/>
    </source>
</evidence>
<organism evidence="6 7">
    <name type="scientific">Thermophagus xiamenensis</name>
    <dbReference type="NCBI Taxonomy" id="385682"/>
    <lineage>
        <taxon>Bacteria</taxon>
        <taxon>Pseudomonadati</taxon>
        <taxon>Bacteroidota</taxon>
        <taxon>Bacteroidia</taxon>
        <taxon>Marinilabiliales</taxon>
        <taxon>Marinilabiliaceae</taxon>
        <taxon>Thermophagus</taxon>
    </lineage>
</organism>
<sequence>MRIKKLGKDRKAEAVIEIAKYLRILGVLTGTYHLIWANSVSVFCPSNLNNIDVMTTLHIKNMVCPRCIMAVKKILTEAGLHPISVELGIAEIREEEISTDKMQEIDQKLHEIGFERIENRDKQLVDNIKTLIIKQIHHQSPEQGFNWSSWLAQQINHDYRFISQLFSGMEGITIEQFIIKQKIEKVKELIAYGEMNFSEIAYALGYSSPAHMSNQFKKITGMTPRQFKQLRKPQRNSIDSI</sequence>
<dbReference type="STRING" id="385682.SAMN05444380_11053"/>